<dbReference type="SUPFAM" id="SSF49464">
    <property type="entry name" value="Carboxypeptidase regulatory domain-like"/>
    <property type="match status" value="1"/>
</dbReference>
<evidence type="ECO:0000256" key="4">
    <source>
        <dbReference type="ARBA" id="ARBA00022692"/>
    </source>
</evidence>
<dbReference type="InterPro" id="IPR037066">
    <property type="entry name" value="Plug_dom_sf"/>
</dbReference>
<dbReference type="AlphaFoldDB" id="A0A1V9EEF1"/>
<keyword evidence="10" id="KW-1185">Reference proteome</keyword>
<dbReference type="InterPro" id="IPR036942">
    <property type="entry name" value="Beta-barrel_TonB_sf"/>
</dbReference>
<evidence type="ECO:0000256" key="3">
    <source>
        <dbReference type="ARBA" id="ARBA00022452"/>
    </source>
</evidence>
<comment type="similarity">
    <text evidence="7">Belongs to the TonB-dependent receptor family.</text>
</comment>
<dbReference type="InterPro" id="IPR039426">
    <property type="entry name" value="TonB-dep_rcpt-like"/>
</dbReference>
<dbReference type="Pfam" id="PF13715">
    <property type="entry name" value="CarbopepD_reg_2"/>
    <property type="match status" value="1"/>
</dbReference>
<protein>
    <recommendedName>
        <fullName evidence="8">TonB-dependent receptor plug domain-containing protein</fullName>
    </recommendedName>
</protein>
<dbReference type="NCBIfam" id="TIGR04056">
    <property type="entry name" value="OMP_RagA_SusC"/>
    <property type="match status" value="1"/>
</dbReference>
<evidence type="ECO:0000259" key="8">
    <source>
        <dbReference type="Pfam" id="PF07715"/>
    </source>
</evidence>
<name>A0A1V9EEF1_9BACT</name>
<keyword evidence="2 7" id="KW-0813">Transport</keyword>
<dbReference type="PROSITE" id="PS52016">
    <property type="entry name" value="TONB_DEPENDENT_REC_3"/>
    <property type="match status" value="1"/>
</dbReference>
<reference evidence="10" key="1">
    <citation type="submission" date="2016-04" db="EMBL/GenBank/DDBJ databases">
        <authorList>
            <person name="Chen L."/>
            <person name="Zhuang W."/>
            <person name="Wang G."/>
        </authorList>
    </citation>
    <scope>NUCLEOTIDE SEQUENCE [LARGE SCALE GENOMIC DNA]</scope>
    <source>
        <strain evidence="10">17621</strain>
    </source>
</reference>
<accession>A0A1V9EEF1</accession>
<evidence type="ECO:0000313" key="9">
    <source>
        <dbReference type="EMBL" id="OQP44509.1"/>
    </source>
</evidence>
<evidence type="ECO:0000256" key="1">
    <source>
        <dbReference type="ARBA" id="ARBA00004571"/>
    </source>
</evidence>
<comment type="subcellular location">
    <subcellularLocation>
        <location evidence="1 7">Cell outer membrane</location>
        <topology evidence="1 7">Multi-pass membrane protein</topology>
    </subcellularLocation>
</comment>
<evidence type="ECO:0000256" key="2">
    <source>
        <dbReference type="ARBA" id="ARBA00022448"/>
    </source>
</evidence>
<dbReference type="NCBIfam" id="TIGR04057">
    <property type="entry name" value="SusC_RagA_signa"/>
    <property type="match status" value="1"/>
</dbReference>
<dbReference type="Gene3D" id="2.40.170.20">
    <property type="entry name" value="TonB-dependent receptor, beta-barrel domain"/>
    <property type="match status" value="1"/>
</dbReference>
<evidence type="ECO:0000313" key="10">
    <source>
        <dbReference type="Proteomes" id="UP000192610"/>
    </source>
</evidence>
<dbReference type="SUPFAM" id="SSF56935">
    <property type="entry name" value="Porins"/>
    <property type="match status" value="1"/>
</dbReference>
<dbReference type="STRING" id="354355.SAMN05660816_03740"/>
<dbReference type="InterPro" id="IPR012910">
    <property type="entry name" value="Plug_dom"/>
</dbReference>
<dbReference type="Gene3D" id="2.170.130.10">
    <property type="entry name" value="TonB-dependent receptor, plug domain"/>
    <property type="match status" value="1"/>
</dbReference>
<organism evidence="9 10">
    <name type="scientific">Niastella yeongjuensis</name>
    <dbReference type="NCBI Taxonomy" id="354355"/>
    <lineage>
        <taxon>Bacteria</taxon>
        <taxon>Pseudomonadati</taxon>
        <taxon>Bacteroidota</taxon>
        <taxon>Chitinophagia</taxon>
        <taxon>Chitinophagales</taxon>
        <taxon>Chitinophagaceae</taxon>
        <taxon>Niastella</taxon>
    </lineage>
</organism>
<proteinExistence type="inferred from homology"/>
<dbReference type="GO" id="GO:0009279">
    <property type="term" value="C:cell outer membrane"/>
    <property type="evidence" value="ECO:0007669"/>
    <property type="project" value="UniProtKB-SubCell"/>
</dbReference>
<dbReference type="EMBL" id="LVXG01000034">
    <property type="protein sequence ID" value="OQP44509.1"/>
    <property type="molecule type" value="Genomic_DNA"/>
</dbReference>
<dbReference type="Pfam" id="PF07715">
    <property type="entry name" value="Plug"/>
    <property type="match status" value="1"/>
</dbReference>
<keyword evidence="3 7" id="KW-1134">Transmembrane beta strand</keyword>
<evidence type="ECO:0000256" key="5">
    <source>
        <dbReference type="ARBA" id="ARBA00023136"/>
    </source>
</evidence>
<evidence type="ECO:0000256" key="7">
    <source>
        <dbReference type="PROSITE-ProRule" id="PRU01360"/>
    </source>
</evidence>
<dbReference type="Proteomes" id="UP000192610">
    <property type="component" value="Unassembled WGS sequence"/>
</dbReference>
<keyword evidence="6 7" id="KW-0998">Cell outer membrane</keyword>
<keyword evidence="5 7" id="KW-0472">Membrane</keyword>
<dbReference type="Gene3D" id="2.60.40.1120">
    <property type="entry name" value="Carboxypeptidase-like, regulatory domain"/>
    <property type="match status" value="1"/>
</dbReference>
<dbReference type="InterPro" id="IPR023996">
    <property type="entry name" value="TonB-dep_OMP_SusC/RagA"/>
</dbReference>
<gene>
    <name evidence="9" type="ORF">A4H97_09035</name>
</gene>
<sequence>MVLQGSAKTVGQTVTYSGKDVSVIKVLTEFKTQTGYKFFYRSEDLKGARPVTVDFFNTPLKVALEEVFNGQSIDYDMQGKTIFISKKPVIIPLPHKVIVETIAANSPAGEVRGIVRDEKGNPVPGVTIFARVTKTVTLTNQQGEFAFRNLNDGDTLQFSSVNHDPVIVPAYTRGYMTVIMKTKVAKLDAVVVYNTGFQTLSNERATGSFSKPDMEVFSKRTGTMDIIGRLEGQVPGMLIATGGNSSNTNLNGSGVATRKSVIRGVGSVQLQADPLYVVNGIVVNDFSAINPDDIDDITVLKDAAASAIWGARSANGVVVITTKSGLRNSRLQVNYNGFMNYSGYPDWDKVKLLNSQQYIDVAKELFDPVTFPMASQNFIAPHDRILYDQYSGVITADEANRKLDSLAAINNRGQIKDIWYNPAMSTNHSVSASGGNSMYSFYAALGYTSTRSGTPGSTNDAYRLNLTQNFNAGSRVKVTLNTSLINTLNTAKNPIQVTSSYIPYQLFRDENGNPITMNYMGAYPDYMRQDYQARSRINLDYVPMDETNRTWSENNNLAINVTANVGVRLFKGLSYAGTFGYQQNPGSANYYQDHTSYTIRQQIVGLTIAPTVNDVPKYLYPLTGGVYTTGNNNQRNWTVRNQLVYDASVRKGKDHITLQAGSDVQEASGSRNNTTLVGYDDASGSYAVLDDQQLRNGVPGTVTGYGYLYYSPYYVQRSKSRFLSWFGLGSYTFNGKYSVDVSYRQDNSSMFGSDISSQDKPVWSFGGRWNITKEKFMQGVSWLNYLGLRSTYGITGNSPSDAVSRYDILQYLSASSSTQAVVISGDGYNVVGVANKTASWERTANVNIGIDYAVLKSRISGTVNFYKRTTTDMLGSVPLNPLSGSTSITGNLGKLTNAGIEVSINSVNVKSKDFYWRTSFNISWNKNKLVSYSAPNPFLATNVQYRISGGAPVIGYPLRSVWAYQFAGLDNMGDPQIYTNNKSVTKQYNAATVADLKYMGTGQPPVFGGINNTFGYKGFSLSLNGVYNFGALMFRPVNDLYTGRLAPYASFGSGNVRTLFLDRWKKPGDEAFTNIPSYVANTSTSYTRRNIDYYTYGDLNVVSASYIKLRDITLSYELNPKVVQLLRLQRASIYTQATNFLVWSANPDHFDPEFGGGVPPYKHSYALGINLSF</sequence>
<feature type="domain" description="TonB-dependent receptor plug" evidence="8">
    <location>
        <begin position="219"/>
        <end position="317"/>
    </location>
</feature>
<dbReference type="InterPro" id="IPR008969">
    <property type="entry name" value="CarboxyPept-like_regulatory"/>
</dbReference>
<comment type="caution">
    <text evidence="9">The sequence shown here is derived from an EMBL/GenBank/DDBJ whole genome shotgun (WGS) entry which is preliminary data.</text>
</comment>
<evidence type="ECO:0000256" key="6">
    <source>
        <dbReference type="ARBA" id="ARBA00023237"/>
    </source>
</evidence>
<dbReference type="InterPro" id="IPR023997">
    <property type="entry name" value="TonB-dep_OMP_SusC/RagA_CS"/>
</dbReference>
<keyword evidence="4 7" id="KW-0812">Transmembrane</keyword>